<feature type="domain" description="GST C-terminal" evidence="2">
    <location>
        <begin position="89"/>
        <end position="204"/>
    </location>
</feature>
<dbReference type="PANTHER" id="PTHR44051">
    <property type="entry name" value="GLUTATHIONE S-TRANSFERASE-RELATED"/>
    <property type="match status" value="1"/>
</dbReference>
<dbReference type="KEGG" id="salo:EF888_00680"/>
<dbReference type="GO" id="GO:0016740">
    <property type="term" value="F:transferase activity"/>
    <property type="evidence" value="ECO:0007669"/>
    <property type="project" value="UniProtKB-KW"/>
</dbReference>
<dbReference type="InterPro" id="IPR004046">
    <property type="entry name" value="GST_C"/>
</dbReference>
<evidence type="ECO:0000313" key="3">
    <source>
        <dbReference type="EMBL" id="PWK54850.1"/>
    </source>
</evidence>
<dbReference type="Pfam" id="PF00043">
    <property type="entry name" value="GST_C"/>
    <property type="match status" value="1"/>
</dbReference>
<dbReference type="InterPro" id="IPR004045">
    <property type="entry name" value="Glutathione_S-Trfase_N"/>
</dbReference>
<feature type="domain" description="GST N-terminal" evidence="1">
    <location>
        <begin position="1"/>
        <end position="83"/>
    </location>
</feature>
<dbReference type="EMBL" id="QGGV01000010">
    <property type="protein sequence ID" value="PWK54850.1"/>
    <property type="molecule type" value="Genomic_DNA"/>
</dbReference>
<dbReference type="RefSeq" id="WP_109760633.1">
    <property type="nucleotide sequence ID" value="NZ_CP034588.1"/>
</dbReference>
<sequence length="204" mass="22397">MLTLYHAPQSRSSRIVALIEELGIRDRVQVQTISIARMDGTDGADARNPHPEGKVPLLIQDGVAIRESAAIALHLAELFPQAGLALPVDHPERGLMLSWLAWYGDVLEPVVVFAFGKIEHPLLQLTFRGLPEAQARLVEAFADGRTWLAGNRYTVADLIVASTFQWAPHLIPDDAAVKDWVVRCGSRPAMRLVADEDARLLKAG</sequence>
<dbReference type="SUPFAM" id="SSF52833">
    <property type="entry name" value="Thioredoxin-like"/>
    <property type="match status" value="1"/>
</dbReference>
<dbReference type="PROSITE" id="PS50404">
    <property type="entry name" value="GST_NTER"/>
    <property type="match status" value="1"/>
</dbReference>
<keyword evidence="4" id="KW-1185">Reference proteome</keyword>
<keyword evidence="3" id="KW-0808">Transferase</keyword>
<dbReference type="Pfam" id="PF13417">
    <property type="entry name" value="GST_N_3"/>
    <property type="match status" value="1"/>
</dbReference>
<dbReference type="Gene3D" id="1.20.1050.10">
    <property type="match status" value="1"/>
</dbReference>
<dbReference type="CDD" id="cd03046">
    <property type="entry name" value="GST_N_GTT1_like"/>
    <property type="match status" value="1"/>
</dbReference>
<dbReference type="InterPro" id="IPR036249">
    <property type="entry name" value="Thioredoxin-like_sf"/>
</dbReference>
<dbReference type="SFLD" id="SFLDS00019">
    <property type="entry name" value="Glutathione_Transferase_(cytos"/>
    <property type="match status" value="1"/>
</dbReference>
<dbReference type="Gene3D" id="3.40.30.10">
    <property type="entry name" value="Glutaredoxin"/>
    <property type="match status" value="1"/>
</dbReference>
<reference evidence="3 4" key="1">
    <citation type="submission" date="2018-05" db="EMBL/GenBank/DDBJ databases">
        <title>Genomic Encyclopedia of Type Strains, Phase IV (KMG-IV): sequencing the most valuable type-strain genomes for metagenomic binning, comparative biology and taxonomic classification.</title>
        <authorList>
            <person name="Goeker M."/>
        </authorList>
    </citation>
    <scope>NUCLEOTIDE SEQUENCE [LARGE SCALE GENOMIC DNA]</scope>
    <source>
        <strain evidence="3 4">DSM 103371</strain>
    </source>
</reference>
<dbReference type="InterPro" id="IPR040079">
    <property type="entry name" value="Glutathione_S-Trfase"/>
</dbReference>
<dbReference type="AlphaFoldDB" id="A0A316G503"/>
<gene>
    <name evidence="3" type="ORF">C8D95_110144</name>
</gene>
<evidence type="ECO:0000259" key="2">
    <source>
        <dbReference type="PROSITE" id="PS50405"/>
    </source>
</evidence>
<evidence type="ECO:0000313" key="4">
    <source>
        <dbReference type="Proteomes" id="UP000245390"/>
    </source>
</evidence>
<proteinExistence type="predicted"/>
<evidence type="ECO:0000259" key="1">
    <source>
        <dbReference type="PROSITE" id="PS50404"/>
    </source>
</evidence>
<dbReference type="OrthoDB" id="5740960at2"/>
<dbReference type="SUPFAM" id="SSF47616">
    <property type="entry name" value="GST C-terminal domain-like"/>
    <property type="match status" value="1"/>
</dbReference>
<dbReference type="PANTHER" id="PTHR44051:SF8">
    <property type="entry name" value="GLUTATHIONE S-TRANSFERASE GSTA"/>
    <property type="match status" value="1"/>
</dbReference>
<dbReference type="CDD" id="cd03207">
    <property type="entry name" value="GST_C_8"/>
    <property type="match status" value="1"/>
</dbReference>
<comment type="caution">
    <text evidence="3">The sequence shown here is derived from an EMBL/GenBank/DDBJ whole genome shotgun (WGS) entry which is preliminary data.</text>
</comment>
<dbReference type="Proteomes" id="UP000245390">
    <property type="component" value="Unassembled WGS sequence"/>
</dbReference>
<dbReference type="InterPro" id="IPR010987">
    <property type="entry name" value="Glutathione-S-Trfase_C-like"/>
</dbReference>
<accession>A0A316G503</accession>
<organism evidence="3 4">
    <name type="scientific">Silicimonas algicola</name>
    <dbReference type="NCBI Taxonomy" id="1826607"/>
    <lineage>
        <taxon>Bacteria</taxon>
        <taxon>Pseudomonadati</taxon>
        <taxon>Pseudomonadota</taxon>
        <taxon>Alphaproteobacteria</taxon>
        <taxon>Rhodobacterales</taxon>
        <taxon>Paracoccaceae</taxon>
    </lineage>
</organism>
<dbReference type="PROSITE" id="PS50405">
    <property type="entry name" value="GST_CTER"/>
    <property type="match status" value="1"/>
</dbReference>
<name>A0A316G503_9RHOB</name>
<dbReference type="InterPro" id="IPR036282">
    <property type="entry name" value="Glutathione-S-Trfase_C_sf"/>
</dbReference>
<protein>
    <submittedName>
        <fullName evidence="3">Glutathione S-transferase</fullName>
    </submittedName>
</protein>